<comment type="caution">
    <text evidence="1">The sequence shown here is derived from an EMBL/GenBank/DDBJ whole genome shotgun (WGS) entry which is preliminary data.</text>
</comment>
<accession>A0A645FLB1</accession>
<dbReference type="AlphaFoldDB" id="A0A645FLB1"/>
<sequence length="67" mass="7240">MRCGTFAVGSSDVNGFVVLVRMIENGIESEAVSQSWLVGEVPDALVFGHLDVEVFQCFGVGHVYSFT</sequence>
<gene>
    <name evidence="1" type="ORF">SDC9_161669</name>
</gene>
<name>A0A645FLB1_9ZZZZ</name>
<proteinExistence type="predicted"/>
<evidence type="ECO:0000313" key="1">
    <source>
        <dbReference type="EMBL" id="MPN14342.1"/>
    </source>
</evidence>
<organism evidence="1">
    <name type="scientific">bioreactor metagenome</name>
    <dbReference type="NCBI Taxonomy" id="1076179"/>
    <lineage>
        <taxon>unclassified sequences</taxon>
        <taxon>metagenomes</taxon>
        <taxon>ecological metagenomes</taxon>
    </lineage>
</organism>
<dbReference type="EMBL" id="VSSQ01060950">
    <property type="protein sequence ID" value="MPN14342.1"/>
    <property type="molecule type" value="Genomic_DNA"/>
</dbReference>
<reference evidence="1" key="1">
    <citation type="submission" date="2019-08" db="EMBL/GenBank/DDBJ databases">
        <authorList>
            <person name="Kucharzyk K."/>
            <person name="Murdoch R.W."/>
            <person name="Higgins S."/>
            <person name="Loffler F."/>
        </authorList>
    </citation>
    <scope>NUCLEOTIDE SEQUENCE</scope>
</reference>
<protein>
    <submittedName>
        <fullName evidence="1">Uncharacterized protein</fullName>
    </submittedName>
</protein>